<comment type="caution">
    <text evidence="2">The sequence shown here is derived from an EMBL/GenBank/DDBJ whole genome shotgun (WGS) entry which is preliminary data.</text>
</comment>
<feature type="region of interest" description="Disordered" evidence="1">
    <location>
        <begin position="1"/>
        <end position="21"/>
    </location>
</feature>
<dbReference type="AlphaFoldDB" id="A0A0F9WCH5"/>
<gene>
    <name evidence="2" type="ORF">LCGC14_0375960</name>
</gene>
<protein>
    <submittedName>
        <fullName evidence="2">Uncharacterized protein</fullName>
    </submittedName>
</protein>
<sequence>MDKTQAIKEAHQQRTEEAESRFKDRVATALYNIDRSAKDLRAAKKILADLEYQAPKEIDID</sequence>
<accession>A0A0F9WCH5</accession>
<dbReference type="EMBL" id="LAZR01000302">
    <property type="protein sequence ID" value="KKN75888.1"/>
    <property type="molecule type" value="Genomic_DNA"/>
</dbReference>
<name>A0A0F9WCH5_9ZZZZ</name>
<evidence type="ECO:0000256" key="1">
    <source>
        <dbReference type="SAM" id="MobiDB-lite"/>
    </source>
</evidence>
<proteinExistence type="predicted"/>
<reference evidence="2" key="1">
    <citation type="journal article" date="2015" name="Nature">
        <title>Complex archaea that bridge the gap between prokaryotes and eukaryotes.</title>
        <authorList>
            <person name="Spang A."/>
            <person name="Saw J.H."/>
            <person name="Jorgensen S.L."/>
            <person name="Zaremba-Niedzwiedzka K."/>
            <person name="Martijn J."/>
            <person name="Lind A.E."/>
            <person name="van Eijk R."/>
            <person name="Schleper C."/>
            <person name="Guy L."/>
            <person name="Ettema T.J."/>
        </authorList>
    </citation>
    <scope>NUCLEOTIDE SEQUENCE</scope>
</reference>
<evidence type="ECO:0000313" key="2">
    <source>
        <dbReference type="EMBL" id="KKN75888.1"/>
    </source>
</evidence>
<organism evidence="2">
    <name type="scientific">marine sediment metagenome</name>
    <dbReference type="NCBI Taxonomy" id="412755"/>
    <lineage>
        <taxon>unclassified sequences</taxon>
        <taxon>metagenomes</taxon>
        <taxon>ecological metagenomes</taxon>
    </lineage>
</organism>